<evidence type="ECO:0000313" key="2">
    <source>
        <dbReference type="Proteomes" id="UP000030745"/>
    </source>
</evidence>
<proteinExistence type="predicted"/>
<dbReference type="KEGG" id="spar:SPRG_15700"/>
<accession>A0A067BW93</accession>
<organism evidence="1 2">
    <name type="scientific">Saprolegnia parasitica (strain CBS 223.65)</name>
    <dbReference type="NCBI Taxonomy" id="695850"/>
    <lineage>
        <taxon>Eukaryota</taxon>
        <taxon>Sar</taxon>
        <taxon>Stramenopiles</taxon>
        <taxon>Oomycota</taxon>
        <taxon>Saprolegniomycetes</taxon>
        <taxon>Saprolegniales</taxon>
        <taxon>Saprolegniaceae</taxon>
        <taxon>Saprolegnia</taxon>
    </lineage>
</organism>
<keyword evidence="2" id="KW-1185">Reference proteome</keyword>
<name>A0A067BW93_SAPPC</name>
<reference evidence="1 2" key="1">
    <citation type="journal article" date="2013" name="PLoS Genet.">
        <title>Distinctive expansion of potential virulence genes in the genome of the oomycete fish pathogen Saprolegnia parasitica.</title>
        <authorList>
            <person name="Jiang R.H."/>
            <person name="de Bruijn I."/>
            <person name="Haas B.J."/>
            <person name="Belmonte R."/>
            <person name="Lobach L."/>
            <person name="Christie J."/>
            <person name="van den Ackerveken G."/>
            <person name="Bottin A."/>
            <person name="Bulone V."/>
            <person name="Diaz-Moreno S.M."/>
            <person name="Dumas B."/>
            <person name="Fan L."/>
            <person name="Gaulin E."/>
            <person name="Govers F."/>
            <person name="Grenville-Briggs L.J."/>
            <person name="Horner N.R."/>
            <person name="Levin J.Z."/>
            <person name="Mammella M."/>
            <person name="Meijer H.J."/>
            <person name="Morris P."/>
            <person name="Nusbaum C."/>
            <person name="Oome S."/>
            <person name="Phillips A.J."/>
            <person name="van Rooyen D."/>
            <person name="Rzeszutek E."/>
            <person name="Saraiva M."/>
            <person name="Secombes C.J."/>
            <person name="Seidl M.F."/>
            <person name="Snel B."/>
            <person name="Stassen J.H."/>
            <person name="Sykes S."/>
            <person name="Tripathy S."/>
            <person name="van den Berg H."/>
            <person name="Vega-Arreguin J.C."/>
            <person name="Wawra S."/>
            <person name="Young S.K."/>
            <person name="Zeng Q."/>
            <person name="Dieguez-Uribeondo J."/>
            <person name="Russ C."/>
            <person name="Tyler B.M."/>
            <person name="van West P."/>
        </authorList>
    </citation>
    <scope>NUCLEOTIDE SEQUENCE [LARGE SCALE GENOMIC DNA]</scope>
    <source>
        <strain evidence="1 2">CBS 223.65</strain>
    </source>
</reference>
<protein>
    <submittedName>
        <fullName evidence="1">Uncharacterized protein</fullName>
    </submittedName>
</protein>
<dbReference type="Proteomes" id="UP000030745">
    <property type="component" value="Unassembled WGS sequence"/>
</dbReference>
<dbReference type="VEuPathDB" id="FungiDB:SPRG_15700"/>
<dbReference type="EMBL" id="KK583387">
    <property type="protein sequence ID" value="KDO18872.1"/>
    <property type="molecule type" value="Genomic_DNA"/>
</dbReference>
<dbReference type="RefSeq" id="XP_012210426.1">
    <property type="nucleotide sequence ID" value="XM_012355036.1"/>
</dbReference>
<evidence type="ECO:0000313" key="1">
    <source>
        <dbReference type="EMBL" id="KDO18872.1"/>
    </source>
</evidence>
<dbReference type="AlphaFoldDB" id="A0A067BW93"/>
<dbReference type="GeneID" id="24137404"/>
<sequence length="149" mass="15707">MPTATSTDRFGSRSLSQIVFRVESGCMEFATFACNLDDASDAASLRIGVTRAEYVSLHPSSSMKLCDSQNSTYPIRIDPKYNIAFTVPAGNWATQTVADDAKSFFRYSAPAVTTPPATTTATPAATSASFLSSLTTSVVAGLGAVFLVL</sequence>
<gene>
    <name evidence="1" type="ORF">SPRG_15700</name>
</gene>